<dbReference type="InterPro" id="IPR037873">
    <property type="entry name" value="BamE-like"/>
</dbReference>
<proteinExistence type="predicted"/>
<dbReference type="Proteomes" id="UP000452141">
    <property type="component" value="Unassembled WGS sequence"/>
</dbReference>
<name>A0A844FNF4_9LACO</name>
<dbReference type="EMBL" id="VUMW01000018">
    <property type="protein sequence ID" value="MST80154.1"/>
    <property type="molecule type" value="Genomic_DNA"/>
</dbReference>
<feature type="chain" id="PRO_5038711542" evidence="2">
    <location>
        <begin position="27"/>
        <end position="212"/>
    </location>
</feature>
<sequence>MKKTKTKSLLTFLACGLLLLTGCSKSSNKSASTSSIKKAASSLSSSNVVKKSSDENKLTLANFNKIKVVEKTGSTPAEVITLFGRNADSLSKATVKKLKATIYTWEGIKGGTNGSNIAVEFANGVAIAKQITGLKVNRAKKITQADYKSLTKNMTQAQVEQKLGKPNGYSVSNYGKTNAVLWLYTSDIKSDTSTSIYVTFQNGKLVAKNANF</sequence>
<dbReference type="InterPro" id="IPR024418">
    <property type="entry name" value="DUF3862"/>
</dbReference>
<accession>A0A844FNF4</accession>
<dbReference type="AlphaFoldDB" id="A0A844FNF4"/>
<gene>
    <name evidence="3" type="ORF">FYJ61_06775</name>
</gene>
<evidence type="ECO:0000256" key="2">
    <source>
        <dbReference type="SAM" id="SignalP"/>
    </source>
</evidence>
<comment type="caution">
    <text evidence="3">The sequence shown here is derived from an EMBL/GenBank/DDBJ whole genome shotgun (WGS) entry which is preliminary data.</text>
</comment>
<protein>
    <submittedName>
        <fullName evidence="3">DUF3862 domain-containing protein</fullName>
    </submittedName>
</protein>
<feature type="signal peptide" evidence="2">
    <location>
        <begin position="1"/>
        <end position="26"/>
    </location>
</feature>
<dbReference type="RefSeq" id="WP_154487057.1">
    <property type="nucleotide sequence ID" value="NZ_VUMW01000018.1"/>
</dbReference>
<evidence type="ECO:0000256" key="1">
    <source>
        <dbReference type="ARBA" id="ARBA00022729"/>
    </source>
</evidence>
<organism evidence="3 4">
    <name type="scientific">Lactobacillus equicursoris</name>
    <dbReference type="NCBI Taxonomy" id="420645"/>
    <lineage>
        <taxon>Bacteria</taxon>
        <taxon>Bacillati</taxon>
        <taxon>Bacillota</taxon>
        <taxon>Bacilli</taxon>
        <taxon>Lactobacillales</taxon>
        <taxon>Lactobacillaceae</taxon>
        <taxon>Lactobacillus</taxon>
    </lineage>
</organism>
<dbReference type="Gene3D" id="3.30.1450.10">
    <property type="match status" value="2"/>
</dbReference>
<reference evidence="3 4" key="1">
    <citation type="submission" date="2019-08" db="EMBL/GenBank/DDBJ databases">
        <title>In-depth cultivation of the pig gut microbiome towards novel bacterial diversity and tailored functional studies.</title>
        <authorList>
            <person name="Wylensek D."/>
            <person name="Hitch T.C.A."/>
            <person name="Clavel T."/>
        </authorList>
    </citation>
    <scope>NUCLEOTIDE SEQUENCE [LARGE SCALE GENOMIC DNA]</scope>
    <source>
        <strain evidence="3 4">WCA-470BD-2E</strain>
    </source>
</reference>
<evidence type="ECO:0000313" key="3">
    <source>
        <dbReference type="EMBL" id="MST80154.1"/>
    </source>
</evidence>
<evidence type="ECO:0000313" key="4">
    <source>
        <dbReference type="Proteomes" id="UP000452141"/>
    </source>
</evidence>
<dbReference type="PROSITE" id="PS51257">
    <property type="entry name" value="PROKAR_LIPOPROTEIN"/>
    <property type="match status" value="1"/>
</dbReference>
<keyword evidence="1 2" id="KW-0732">Signal</keyword>
<dbReference type="Pfam" id="PF12978">
    <property type="entry name" value="DUF3862"/>
    <property type="match status" value="1"/>
</dbReference>